<protein>
    <submittedName>
        <fullName evidence="1">Uncharacterized protein</fullName>
    </submittedName>
</protein>
<sequence>MPGSDSRFSSPKYSCSIYLKEFFLWNFVIGRLWLDSKNRVYLIKKLDKRIGQAQLAILVNDILKIIVCR</sequence>
<dbReference type="PaxDb" id="29760-VIT_12s0142g00030.t01"/>
<dbReference type="AlphaFoldDB" id="D7TMM5"/>
<evidence type="ECO:0000313" key="2">
    <source>
        <dbReference type="Proteomes" id="UP000009183"/>
    </source>
</evidence>
<accession>D7TMM5</accession>
<reference evidence="2" key="1">
    <citation type="journal article" date="2007" name="Nature">
        <title>The grapevine genome sequence suggests ancestral hexaploidization in major angiosperm phyla.</title>
        <authorList>
            <consortium name="The French-Italian Public Consortium for Grapevine Genome Characterization."/>
            <person name="Jaillon O."/>
            <person name="Aury J.-M."/>
            <person name="Noel B."/>
            <person name="Policriti A."/>
            <person name="Clepet C."/>
            <person name="Casagrande A."/>
            <person name="Choisne N."/>
            <person name="Aubourg S."/>
            <person name="Vitulo N."/>
            <person name="Jubin C."/>
            <person name="Vezzi A."/>
            <person name="Legeai F."/>
            <person name="Hugueney P."/>
            <person name="Dasilva C."/>
            <person name="Horner D."/>
            <person name="Mica E."/>
            <person name="Jublot D."/>
            <person name="Poulain J."/>
            <person name="Bruyere C."/>
            <person name="Billault A."/>
            <person name="Segurens B."/>
            <person name="Gouyvenoux M."/>
            <person name="Ugarte E."/>
            <person name="Cattonaro F."/>
            <person name="Anthouard V."/>
            <person name="Vico V."/>
            <person name="Del Fabbro C."/>
            <person name="Alaux M."/>
            <person name="Di Gaspero G."/>
            <person name="Dumas V."/>
            <person name="Felice N."/>
            <person name="Paillard S."/>
            <person name="Juman I."/>
            <person name="Moroldo M."/>
            <person name="Scalabrin S."/>
            <person name="Canaguier A."/>
            <person name="Le Clainche I."/>
            <person name="Malacrida G."/>
            <person name="Durand E."/>
            <person name="Pesole G."/>
            <person name="Laucou V."/>
            <person name="Chatelet P."/>
            <person name="Merdinoglu D."/>
            <person name="Delledonne M."/>
            <person name="Pezzotti M."/>
            <person name="Lecharny A."/>
            <person name="Scarpelli C."/>
            <person name="Artiguenave F."/>
            <person name="Pe M.E."/>
            <person name="Valle G."/>
            <person name="Morgante M."/>
            <person name="Caboche M."/>
            <person name="Adam-Blondon A.-F."/>
            <person name="Weissenbach J."/>
            <person name="Quetier F."/>
            <person name="Wincker P."/>
        </authorList>
    </citation>
    <scope>NUCLEOTIDE SEQUENCE [LARGE SCALE GENOMIC DNA]</scope>
    <source>
        <strain evidence="2">cv. Pinot noir / PN40024</strain>
    </source>
</reference>
<dbReference type="EMBL" id="FN595999">
    <property type="protein sequence ID" value="CBI31748.3"/>
    <property type="molecule type" value="Genomic_DNA"/>
</dbReference>
<gene>
    <name evidence="1" type="ordered locus">VIT_12s0142g00030</name>
</gene>
<keyword evidence="2" id="KW-1185">Reference proteome</keyword>
<dbReference type="HOGENOM" id="CLU_2781034_0_0_1"/>
<evidence type="ECO:0000313" key="1">
    <source>
        <dbReference type="EMBL" id="CBI31748.3"/>
    </source>
</evidence>
<dbReference type="InParanoid" id="D7TMM5"/>
<dbReference type="Proteomes" id="UP000009183">
    <property type="component" value="Chromosome 12"/>
</dbReference>
<organism evidence="1 2">
    <name type="scientific">Vitis vinifera</name>
    <name type="common">Grape</name>
    <dbReference type="NCBI Taxonomy" id="29760"/>
    <lineage>
        <taxon>Eukaryota</taxon>
        <taxon>Viridiplantae</taxon>
        <taxon>Streptophyta</taxon>
        <taxon>Embryophyta</taxon>
        <taxon>Tracheophyta</taxon>
        <taxon>Spermatophyta</taxon>
        <taxon>Magnoliopsida</taxon>
        <taxon>eudicotyledons</taxon>
        <taxon>Gunneridae</taxon>
        <taxon>Pentapetalae</taxon>
        <taxon>rosids</taxon>
        <taxon>Vitales</taxon>
        <taxon>Vitaceae</taxon>
        <taxon>Viteae</taxon>
        <taxon>Vitis</taxon>
    </lineage>
</organism>
<proteinExistence type="predicted"/>
<name>D7TMM5_VITVI</name>